<dbReference type="NCBIfam" id="NF012200">
    <property type="entry name" value="choice_anch_D"/>
    <property type="match status" value="1"/>
</dbReference>
<dbReference type="Pfam" id="PF07610">
    <property type="entry name" value="DUF1573"/>
    <property type="match status" value="2"/>
</dbReference>
<dbReference type="PROSITE" id="PS00460">
    <property type="entry name" value="GLUTATHIONE_PEROXID_1"/>
    <property type="match status" value="1"/>
</dbReference>
<dbReference type="Gene3D" id="2.60.40.10">
    <property type="entry name" value="Immunoglobulins"/>
    <property type="match status" value="2"/>
</dbReference>
<dbReference type="InterPro" id="IPR011467">
    <property type="entry name" value="DUF1573"/>
</dbReference>
<feature type="chain" id="PRO_5045574310" evidence="1">
    <location>
        <begin position="23"/>
        <end position="261"/>
    </location>
</feature>
<dbReference type="PANTHER" id="PTHR37833:SF1">
    <property type="entry name" value="SIGNAL PEPTIDE PROTEIN"/>
    <property type="match status" value="1"/>
</dbReference>
<feature type="signal peptide" evidence="1">
    <location>
        <begin position="1"/>
        <end position="22"/>
    </location>
</feature>
<reference evidence="3" key="1">
    <citation type="journal article" date="2019" name="Int. J. Syst. Evol. Microbiol.">
        <title>The Global Catalogue of Microorganisms (GCM) 10K type strain sequencing project: providing services to taxonomists for standard genome sequencing and annotation.</title>
        <authorList>
            <consortium name="The Broad Institute Genomics Platform"/>
            <consortium name="The Broad Institute Genome Sequencing Center for Infectious Disease"/>
            <person name="Wu L."/>
            <person name="Ma J."/>
        </authorList>
    </citation>
    <scope>NUCLEOTIDE SEQUENCE [LARGE SCALE GENOMIC DNA]</scope>
    <source>
        <strain evidence="3">KACC 12602</strain>
    </source>
</reference>
<protein>
    <submittedName>
        <fullName evidence="2">DUF1573 domain-containing protein</fullName>
    </submittedName>
</protein>
<evidence type="ECO:0000313" key="3">
    <source>
        <dbReference type="Proteomes" id="UP001596161"/>
    </source>
</evidence>
<accession>A0ABW0EFI5</accession>
<name>A0ABW0EFI5_9BACT</name>
<evidence type="ECO:0000256" key="1">
    <source>
        <dbReference type="SAM" id="SignalP"/>
    </source>
</evidence>
<keyword evidence="3" id="KW-1185">Reference proteome</keyword>
<gene>
    <name evidence="2" type="ORF">ACFPIB_13705</name>
</gene>
<keyword evidence="1" id="KW-0732">Signal</keyword>
<dbReference type="EMBL" id="JBHSKT010000008">
    <property type="protein sequence ID" value="MFC5271669.1"/>
    <property type="molecule type" value="Genomic_DNA"/>
</dbReference>
<dbReference type="InterPro" id="IPR029759">
    <property type="entry name" value="GPX_AS"/>
</dbReference>
<dbReference type="RefSeq" id="WP_378018029.1">
    <property type="nucleotide sequence ID" value="NZ_JBHSKT010000008.1"/>
</dbReference>
<proteinExistence type="predicted"/>
<dbReference type="PANTHER" id="PTHR37833">
    <property type="entry name" value="LIPOPROTEIN-RELATED"/>
    <property type="match status" value="1"/>
</dbReference>
<dbReference type="InterPro" id="IPR013783">
    <property type="entry name" value="Ig-like_fold"/>
</dbReference>
<comment type="caution">
    <text evidence="2">The sequence shown here is derived from an EMBL/GenBank/DDBJ whole genome shotgun (WGS) entry which is preliminary data.</text>
</comment>
<evidence type="ECO:0000313" key="2">
    <source>
        <dbReference type="EMBL" id="MFC5271669.1"/>
    </source>
</evidence>
<sequence>MKKIFTILPALAFMLASVNTFAQGVLKFESENHDFTKVTEGTIATHEFKFKNTGDKPLVISNVQASCGCTTPDWTKEPVMPGKTGFVKAAYNSNGRPGVFNKSITVTSNGTEPTKVLTIKGDVLTRAEAAKNYTPEQKAKSPKLTLTGNSHDFGKVESYRQVIAKFKVKNTGKTDLVISDVKTNCNCVSLQHIPDAIKPNKEATLELSYNPNLLGNRTEVVEIFSNDIVSEPAKVNLKAEVVKTLAPTSIVKEGTTSVPFK</sequence>
<dbReference type="Proteomes" id="UP001596161">
    <property type="component" value="Unassembled WGS sequence"/>
</dbReference>
<organism evidence="2 3">
    <name type="scientific">Adhaeribacter terreus</name>
    <dbReference type="NCBI Taxonomy" id="529703"/>
    <lineage>
        <taxon>Bacteria</taxon>
        <taxon>Pseudomonadati</taxon>
        <taxon>Bacteroidota</taxon>
        <taxon>Cytophagia</taxon>
        <taxon>Cytophagales</taxon>
        <taxon>Hymenobacteraceae</taxon>
        <taxon>Adhaeribacter</taxon>
    </lineage>
</organism>